<feature type="compositionally biased region" description="Basic and acidic residues" evidence="1">
    <location>
        <begin position="134"/>
        <end position="168"/>
    </location>
</feature>
<feature type="region of interest" description="Disordered" evidence="1">
    <location>
        <begin position="1"/>
        <end position="26"/>
    </location>
</feature>
<dbReference type="AlphaFoldDB" id="A0A6J7TRP0"/>
<feature type="region of interest" description="Disordered" evidence="1">
    <location>
        <begin position="89"/>
        <end position="181"/>
    </location>
</feature>
<organism evidence="2">
    <name type="scientific">freshwater metagenome</name>
    <dbReference type="NCBI Taxonomy" id="449393"/>
    <lineage>
        <taxon>unclassified sequences</taxon>
        <taxon>metagenomes</taxon>
        <taxon>ecological metagenomes</taxon>
    </lineage>
</organism>
<evidence type="ECO:0000313" key="2">
    <source>
        <dbReference type="EMBL" id="CAB5055800.1"/>
    </source>
</evidence>
<evidence type="ECO:0000256" key="1">
    <source>
        <dbReference type="SAM" id="MobiDB-lite"/>
    </source>
</evidence>
<protein>
    <submittedName>
        <fullName evidence="2">Unannotated protein</fullName>
    </submittedName>
</protein>
<accession>A0A6J7TRP0</accession>
<gene>
    <name evidence="2" type="ORF">UFOPK4306_00474</name>
</gene>
<feature type="compositionally biased region" description="Basic residues" evidence="1">
    <location>
        <begin position="1"/>
        <end position="10"/>
    </location>
</feature>
<dbReference type="EMBL" id="CAFBQP010000013">
    <property type="protein sequence ID" value="CAB5055800.1"/>
    <property type="molecule type" value="Genomic_DNA"/>
</dbReference>
<reference evidence="2" key="1">
    <citation type="submission" date="2020-05" db="EMBL/GenBank/DDBJ databases">
        <authorList>
            <person name="Chiriac C."/>
            <person name="Salcher M."/>
            <person name="Ghai R."/>
            <person name="Kavagutti S V."/>
        </authorList>
    </citation>
    <scope>NUCLEOTIDE SEQUENCE</scope>
</reference>
<sequence length="216" mass="23330">MPRGARRGRRATNDGHDPPSGVHPRVGACPVPVCTRMAPARQRWCGGVGDHARLATRGGAFDLLLSPGRACGRPRSRAVGDCGRCLRPRGRPRPRCPGSPGGRGRRKDGHGDAGLFGLRIPLAPAERHRHHRYQRQDDNCAPRRRDLPSCRPAVVDDRHAHGRSHDTRGAGPPADALGPRGQRSDDCCCRGFLARACAAPGGRHEVRRVDLHQSGS</sequence>
<name>A0A6J7TRP0_9ZZZZ</name>
<proteinExistence type="predicted"/>